<evidence type="ECO:0000313" key="6">
    <source>
        <dbReference type="EMBL" id="AJY47949.1"/>
    </source>
</evidence>
<gene>
    <name evidence="6" type="ORF">TM49_05400</name>
</gene>
<evidence type="ECO:0000256" key="1">
    <source>
        <dbReference type="ARBA" id="ARBA00001911"/>
    </source>
</evidence>
<proteinExistence type="inferred from homology"/>
<evidence type="ECO:0000256" key="3">
    <source>
        <dbReference type="ARBA" id="ARBA00022563"/>
    </source>
</evidence>
<dbReference type="InterPro" id="IPR036291">
    <property type="entry name" value="NAD(P)-bd_dom_sf"/>
</dbReference>
<dbReference type="Pfam" id="PF00670">
    <property type="entry name" value="AdoHcyase_NAD"/>
    <property type="match status" value="1"/>
</dbReference>
<dbReference type="InterPro" id="IPR000043">
    <property type="entry name" value="Adenosylhomocysteinase-like"/>
</dbReference>
<dbReference type="AlphaFoldDB" id="A0A0D5LUP1"/>
<dbReference type="InterPro" id="IPR042172">
    <property type="entry name" value="Adenosylhomocyst_ase-like_sf"/>
</dbReference>
<accession>A0A0D5LUP1</accession>
<dbReference type="SUPFAM" id="SSF51735">
    <property type="entry name" value="NAD(P)-binding Rossmann-fold domains"/>
    <property type="match status" value="1"/>
</dbReference>
<dbReference type="GO" id="GO:0004013">
    <property type="term" value="F:adenosylhomocysteinase activity"/>
    <property type="evidence" value="ECO:0007669"/>
    <property type="project" value="TreeGrafter"/>
</dbReference>
<dbReference type="STRING" id="1486262.TM49_05400"/>
<dbReference type="PATRIC" id="fig|1486262.3.peg.1104"/>
<dbReference type="Gene3D" id="3.40.50.720">
    <property type="entry name" value="NAD(P)-binding Rossmann-like Domain"/>
    <property type="match status" value="1"/>
</dbReference>
<dbReference type="RefSeq" id="WP_045684804.1">
    <property type="nucleotide sequence ID" value="NZ_CP010803.1"/>
</dbReference>
<dbReference type="GO" id="GO:0005829">
    <property type="term" value="C:cytosol"/>
    <property type="evidence" value="ECO:0007669"/>
    <property type="project" value="TreeGrafter"/>
</dbReference>
<dbReference type="InterPro" id="IPR015878">
    <property type="entry name" value="Ado_hCys_hydrolase_NAD-bd"/>
</dbReference>
<dbReference type="SMART" id="SM00997">
    <property type="entry name" value="AdoHcyase_NAD"/>
    <property type="match status" value="1"/>
</dbReference>
<protein>
    <submittedName>
        <fullName evidence="6">Adenosylhomocysteinase</fullName>
    </submittedName>
</protein>
<keyword evidence="3" id="KW-0554">One-carbon metabolism</keyword>
<reference evidence="6 7" key="1">
    <citation type="journal article" date="2015" name="Genome Announc.">
        <title>Complete genome sequence of Martelella endophytica YC6887, which has antifungal activity associated with a halophyte.</title>
        <authorList>
            <person name="Khan A."/>
            <person name="Khan H."/>
            <person name="Chung E.J."/>
            <person name="Hossain M.T."/>
            <person name="Chung Y.R."/>
        </authorList>
    </citation>
    <scope>NUCLEOTIDE SEQUENCE [LARGE SCALE GENOMIC DNA]</scope>
    <source>
        <strain evidence="6">YC6887</strain>
    </source>
</reference>
<comment type="cofactor">
    <cofactor evidence="1">
        <name>NAD(+)</name>
        <dbReference type="ChEBI" id="CHEBI:57540"/>
    </cofactor>
</comment>
<name>A0A0D5LUP1_MAREN</name>
<evidence type="ECO:0000256" key="2">
    <source>
        <dbReference type="ARBA" id="ARBA00007122"/>
    </source>
</evidence>
<dbReference type="SMART" id="SM00996">
    <property type="entry name" value="AdoHcyase"/>
    <property type="match status" value="1"/>
</dbReference>
<keyword evidence="4" id="KW-0520">NAD</keyword>
<dbReference type="SUPFAM" id="SSF52283">
    <property type="entry name" value="Formate/glycerate dehydrogenase catalytic domain-like"/>
    <property type="match status" value="1"/>
</dbReference>
<dbReference type="KEGG" id="mey:TM49_05400"/>
<dbReference type="OrthoDB" id="9802717at2"/>
<organism evidence="6 7">
    <name type="scientific">Martelella endophytica</name>
    <dbReference type="NCBI Taxonomy" id="1486262"/>
    <lineage>
        <taxon>Bacteria</taxon>
        <taxon>Pseudomonadati</taxon>
        <taxon>Pseudomonadota</taxon>
        <taxon>Alphaproteobacteria</taxon>
        <taxon>Hyphomicrobiales</taxon>
        <taxon>Aurantimonadaceae</taxon>
        <taxon>Martelella</taxon>
    </lineage>
</organism>
<comment type="similarity">
    <text evidence="2">Belongs to the adenosylhomocysteinase family.</text>
</comment>
<dbReference type="PANTHER" id="PTHR23420">
    <property type="entry name" value="ADENOSYLHOMOCYSTEINASE"/>
    <property type="match status" value="1"/>
</dbReference>
<dbReference type="EMBL" id="CP010803">
    <property type="protein sequence ID" value="AJY47949.1"/>
    <property type="molecule type" value="Genomic_DNA"/>
</dbReference>
<dbReference type="GO" id="GO:0033353">
    <property type="term" value="P:S-adenosylmethionine cycle"/>
    <property type="evidence" value="ECO:0007669"/>
    <property type="project" value="TreeGrafter"/>
</dbReference>
<dbReference type="Gene3D" id="3.40.50.1480">
    <property type="entry name" value="Adenosylhomocysteinase-like"/>
    <property type="match status" value="1"/>
</dbReference>
<dbReference type="Pfam" id="PF05221">
    <property type="entry name" value="AdoHcyase"/>
    <property type="match status" value="1"/>
</dbReference>
<dbReference type="PANTHER" id="PTHR23420:SF0">
    <property type="entry name" value="ADENOSYLHOMOCYSTEINASE"/>
    <property type="match status" value="1"/>
</dbReference>
<keyword evidence="7" id="KW-1185">Reference proteome</keyword>
<evidence type="ECO:0000313" key="7">
    <source>
        <dbReference type="Proteomes" id="UP000032611"/>
    </source>
</evidence>
<feature type="domain" description="S-adenosyl-L-homocysteine hydrolase NAD binding" evidence="5">
    <location>
        <begin position="164"/>
        <end position="323"/>
    </location>
</feature>
<dbReference type="HOGENOM" id="CLU_025194_0_1_5"/>
<sequence>MTEITPDWAALHMKRVARAVQNLPDMSGVRLAMSMHLDMKMLPLVEGLLGRGAELFITTCNPATVRDDVVAAMRAAGARVEAWKDMPEADWQAAIDAGVDWQPTHLSEMGSDYTHRLMTTGRTLPTVKAGLEATGSGINRLQGDLPPWPIFNWDDLPVKEGLHNRHMVGLTTWNAFFTRTLLSLHEKNVLVVGYGSVGQGLAASARAFGGTVMVAEVDPARLLQARYDGWQAGTVEELAPRADVIVTGTGAHHVVPFGVIAGLKDGCFLLNAGHRIDEIELAPLLERPASQSLPAVTSYTLASGNTVHLFVGGTMANLTGGEGDSLNAFDMTLAAMAEGIGHIVGAGEQVTPGVHLLPRKVWERACPDPA</sequence>
<evidence type="ECO:0000259" key="5">
    <source>
        <dbReference type="SMART" id="SM00997"/>
    </source>
</evidence>
<dbReference type="Proteomes" id="UP000032611">
    <property type="component" value="Chromosome"/>
</dbReference>
<evidence type="ECO:0000256" key="4">
    <source>
        <dbReference type="ARBA" id="ARBA00023027"/>
    </source>
</evidence>
<dbReference type="GO" id="GO:0006730">
    <property type="term" value="P:one-carbon metabolic process"/>
    <property type="evidence" value="ECO:0007669"/>
    <property type="project" value="UniProtKB-KW"/>
</dbReference>